<evidence type="ECO:0000256" key="6">
    <source>
        <dbReference type="SAM" id="MobiDB-lite"/>
    </source>
</evidence>
<feature type="region of interest" description="Disordered" evidence="6">
    <location>
        <begin position="273"/>
        <end position="292"/>
    </location>
</feature>
<dbReference type="Gene3D" id="1.10.10.10">
    <property type="entry name" value="Winged helix-like DNA-binding domain superfamily/Winged helix DNA-binding domain"/>
    <property type="match status" value="2"/>
</dbReference>
<dbReference type="OrthoDB" id="5318at2759"/>
<reference evidence="7" key="1">
    <citation type="submission" date="2020-11" db="EMBL/GenBank/DDBJ databases">
        <authorList>
            <person name="Tran Van P."/>
        </authorList>
    </citation>
    <scope>NUCLEOTIDE SEQUENCE</scope>
</reference>
<dbReference type="GO" id="GO:0000978">
    <property type="term" value="F:RNA polymerase II cis-regulatory region sequence-specific DNA binding"/>
    <property type="evidence" value="ECO:0007669"/>
    <property type="project" value="InterPro"/>
</dbReference>
<name>A0A7R8ZTB1_9CRUS</name>
<evidence type="ECO:0000256" key="2">
    <source>
        <dbReference type="ARBA" id="ARBA00023015"/>
    </source>
</evidence>
<organism evidence="7">
    <name type="scientific">Cyprideis torosa</name>
    <dbReference type="NCBI Taxonomy" id="163714"/>
    <lineage>
        <taxon>Eukaryota</taxon>
        <taxon>Metazoa</taxon>
        <taxon>Ecdysozoa</taxon>
        <taxon>Arthropoda</taxon>
        <taxon>Crustacea</taxon>
        <taxon>Oligostraca</taxon>
        <taxon>Ostracoda</taxon>
        <taxon>Podocopa</taxon>
        <taxon>Podocopida</taxon>
        <taxon>Cytherocopina</taxon>
        <taxon>Cytheroidea</taxon>
        <taxon>Cytherideidae</taxon>
        <taxon>Cyprideis</taxon>
    </lineage>
</organism>
<gene>
    <name evidence="7" type="ORF">CTOB1V02_LOCUS8932</name>
</gene>
<dbReference type="AlphaFoldDB" id="A0A7R8ZTB1"/>
<evidence type="ECO:0000256" key="1">
    <source>
        <dbReference type="ARBA" id="ARBA00010940"/>
    </source>
</evidence>
<evidence type="ECO:0000256" key="5">
    <source>
        <dbReference type="RuleBase" id="RU003796"/>
    </source>
</evidence>
<dbReference type="GO" id="GO:0090575">
    <property type="term" value="C:RNA polymerase II transcription regulator complex"/>
    <property type="evidence" value="ECO:0007669"/>
    <property type="project" value="TreeGrafter"/>
</dbReference>
<dbReference type="InterPro" id="IPR015633">
    <property type="entry name" value="E2F"/>
</dbReference>
<keyword evidence="3 5" id="KW-0238">DNA-binding</keyword>
<comment type="similarity">
    <text evidence="1 5">Belongs to the E2F/DP family.</text>
</comment>
<dbReference type="GO" id="GO:0000981">
    <property type="term" value="F:DNA-binding transcription factor activity, RNA polymerase II-specific"/>
    <property type="evidence" value="ECO:0007669"/>
    <property type="project" value="TreeGrafter"/>
</dbReference>
<proteinExistence type="inferred from homology"/>
<evidence type="ECO:0000256" key="4">
    <source>
        <dbReference type="ARBA" id="ARBA00023163"/>
    </source>
</evidence>
<dbReference type="InterPro" id="IPR003316">
    <property type="entry name" value="E2F_WHTH_DNA-bd_dom"/>
</dbReference>
<protein>
    <submittedName>
        <fullName evidence="7">Uncharacterized protein</fullName>
    </submittedName>
</protein>
<feature type="region of interest" description="Disordered" evidence="6">
    <location>
        <begin position="325"/>
        <end position="349"/>
    </location>
</feature>
<keyword evidence="2 5" id="KW-0805">Transcription regulation</keyword>
<feature type="compositionally biased region" description="Low complexity" evidence="6">
    <location>
        <begin position="327"/>
        <end position="336"/>
    </location>
</feature>
<accession>A0A7R8ZTB1</accession>
<evidence type="ECO:0000256" key="3">
    <source>
        <dbReference type="ARBA" id="ARBA00023125"/>
    </source>
</evidence>
<dbReference type="PANTHER" id="PTHR12081">
    <property type="entry name" value="TRANSCRIPTION FACTOR E2F"/>
    <property type="match status" value="1"/>
</dbReference>
<keyword evidence="5" id="KW-0539">Nucleus</keyword>
<evidence type="ECO:0000313" key="7">
    <source>
        <dbReference type="EMBL" id="CAD7231078.1"/>
    </source>
</evidence>
<dbReference type="InterPro" id="IPR036388">
    <property type="entry name" value="WH-like_DNA-bd_sf"/>
</dbReference>
<dbReference type="SMART" id="SM01372">
    <property type="entry name" value="E2F_TDP"/>
    <property type="match status" value="2"/>
</dbReference>
<sequence>MAAFVCEEDCSEMTSSQESFDTSACQETTLPSLQEDNLTSTQEADSTQYEAYVPRKNKSLYLLCLRFLSHYPLECRERRRIQATEIGQLIGAHKRRVYDIINILEGLNFITKVDSRVHIWEGDANLESVMSELGVQCRLDPSIQKIVSSYGIPKWRKVYLKNSDEDKEQTEEEICVGDVPFTNDLEKCEPNASFLEGSEVNTVGKLARMLIMLLLALPEDLSTKKRRLYDVANVLKATGILNRVVIDVGGALVGGYRLAPFPSKTKDLLAQTKSLSTPHGRKLNPPSVSLENKENLSHLLPLDFSQRSSDGRQKPMAPFVQKQVTYGGSSDTTTDSIAKAQKRPAPLPSTALDVHSYSKFLPDMKDLDGNTTTMFYPPVRRVAQKPRTELEIKFPHLSSLLSTGRPHGAQELRQRIKEVEDAGSNFPVLFRPPLCLMQPECLLLAPSAE</sequence>
<dbReference type="InterPro" id="IPR036390">
    <property type="entry name" value="WH_DNA-bd_sf"/>
</dbReference>
<dbReference type="Pfam" id="PF02319">
    <property type="entry name" value="WHD_E2F_TDP"/>
    <property type="match status" value="2"/>
</dbReference>
<comment type="subcellular location">
    <subcellularLocation>
        <location evidence="5">Nucleus</location>
    </subcellularLocation>
</comment>
<dbReference type="EMBL" id="OB663175">
    <property type="protein sequence ID" value="CAD7231078.1"/>
    <property type="molecule type" value="Genomic_DNA"/>
</dbReference>
<dbReference type="SUPFAM" id="SSF46785">
    <property type="entry name" value="Winged helix' DNA-binding domain"/>
    <property type="match status" value="2"/>
</dbReference>
<keyword evidence="4 5" id="KW-0804">Transcription</keyword>